<reference evidence="1" key="1">
    <citation type="submission" date="2022-04" db="EMBL/GenBank/DDBJ databases">
        <title>Jade perch genome.</title>
        <authorList>
            <person name="Chao B."/>
        </authorList>
    </citation>
    <scope>NUCLEOTIDE SEQUENCE</scope>
    <source>
        <strain evidence="1">CB-2022</strain>
    </source>
</reference>
<name>A0ACB8VIK7_9TELE</name>
<comment type="caution">
    <text evidence="1">The sequence shown here is derived from an EMBL/GenBank/DDBJ whole genome shotgun (WGS) entry which is preliminary data.</text>
</comment>
<accession>A0ACB8VIK7</accession>
<dbReference type="Proteomes" id="UP000831701">
    <property type="component" value="Chromosome 21"/>
</dbReference>
<evidence type="ECO:0000313" key="1">
    <source>
        <dbReference type="EMBL" id="KAI3355349.1"/>
    </source>
</evidence>
<dbReference type="EMBL" id="CM041551">
    <property type="protein sequence ID" value="KAI3355349.1"/>
    <property type="molecule type" value="Genomic_DNA"/>
</dbReference>
<keyword evidence="2" id="KW-1185">Reference proteome</keyword>
<proteinExistence type="predicted"/>
<sequence length="173" mass="19217">MSPTLGGKEPASCRGRLRAQQPPCDLEFTPVNERGRFPAPWVGDRSLAVVCAYWAEQQYRVPAFLESLGESGSPDLNPSGVLLLDFCAGHSLSITNTMFESIRVSISATWHQDTLGRRSMIDFVVVSSDLRPYVLDTRVKRGAELSTDHHLVVSWIQLAEEEVGQTWQTQSVL</sequence>
<evidence type="ECO:0000313" key="2">
    <source>
        <dbReference type="Proteomes" id="UP000831701"/>
    </source>
</evidence>
<protein>
    <submittedName>
        <fullName evidence="1">Uncharacterized protein</fullName>
    </submittedName>
</protein>
<organism evidence="1 2">
    <name type="scientific">Scortum barcoo</name>
    <name type="common">barcoo grunter</name>
    <dbReference type="NCBI Taxonomy" id="214431"/>
    <lineage>
        <taxon>Eukaryota</taxon>
        <taxon>Metazoa</taxon>
        <taxon>Chordata</taxon>
        <taxon>Craniata</taxon>
        <taxon>Vertebrata</taxon>
        <taxon>Euteleostomi</taxon>
        <taxon>Actinopterygii</taxon>
        <taxon>Neopterygii</taxon>
        <taxon>Teleostei</taxon>
        <taxon>Neoteleostei</taxon>
        <taxon>Acanthomorphata</taxon>
        <taxon>Eupercaria</taxon>
        <taxon>Centrarchiformes</taxon>
        <taxon>Terapontoidei</taxon>
        <taxon>Terapontidae</taxon>
        <taxon>Scortum</taxon>
    </lineage>
</organism>
<gene>
    <name evidence="1" type="ORF">L3Q82_017891</name>
</gene>